<dbReference type="PANTHER" id="PTHR30266">
    <property type="entry name" value="MECHANOSENSITIVE CHANNEL MSCL"/>
    <property type="match status" value="1"/>
</dbReference>
<dbReference type="GO" id="GO:0005886">
    <property type="term" value="C:plasma membrane"/>
    <property type="evidence" value="ECO:0007669"/>
    <property type="project" value="UniProtKB-SubCell"/>
</dbReference>
<evidence type="ECO:0000313" key="12">
    <source>
        <dbReference type="EMBL" id="NYH09808.1"/>
    </source>
</evidence>
<dbReference type="GO" id="GO:0008381">
    <property type="term" value="F:mechanosensitive monoatomic ion channel activity"/>
    <property type="evidence" value="ECO:0007669"/>
    <property type="project" value="UniProtKB-UniRule"/>
</dbReference>
<dbReference type="Gene3D" id="1.10.1200.120">
    <property type="entry name" value="Large-conductance mechanosensitive channel, MscL, domain 1"/>
    <property type="match status" value="1"/>
</dbReference>
<dbReference type="Proteomes" id="UP000553035">
    <property type="component" value="Unassembled WGS sequence"/>
</dbReference>
<evidence type="ECO:0000256" key="9">
    <source>
        <dbReference type="ARBA" id="ARBA00023136"/>
    </source>
</evidence>
<keyword evidence="7 11" id="KW-1133">Transmembrane helix</keyword>
<dbReference type="PANTHER" id="PTHR30266:SF2">
    <property type="entry name" value="LARGE-CONDUCTANCE MECHANOSENSITIVE CHANNEL"/>
    <property type="match status" value="1"/>
</dbReference>
<evidence type="ECO:0000256" key="11">
    <source>
        <dbReference type="HAMAP-Rule" id="MF_00115"/>
    </source>
</evidence>
<comment type="subunit">
    <text evidence="3 11">Homopentamer.</text>
</comment>
<keyword evidence="11" id="KW-0997">Cell inner membrane</keyword>
<comment type="similarity">
    <text evidence="2 11">Belongs to the MscL family.</text>
</comment>
<evidence type="ECO:0000256" key="10">
    <source>
        <dbReference type="ARBA" id="ARBA00023303"/>
    </source>
</evidence>
<sequence>MLIYTAYTKLICNKEITMGVLSEFKAFAVKGNVVDMAVGIIIGAAFGKIVSSFVGDVIMPPIGLLIGGVDFSDLAITLKAAEGTAPAVVLAYGKFIQSILDFVIVAFAIFMGVKAINRLKREEAVAPTLPPVPTKEEELLGEIRDLLKAQNNRP</sequence>
<evidence type="ECO:0000256" key="4">
    <source>
        <dbReference type="ARBA" id="ARBA00022448"/>
    </source>
</evidence>
<dbReference type="AlphaFoldDB" id="A0A7Y9VXC4"/>
<dbReference type="InterPro" id="IPR036019">
    <property type="entry name" value="MscL_channel"/>
</dbReference>
<accession>A0A7Y9VXC4</accession>
<evidence type="ECO:0000256" key="6">
    <source>
        <dbReference type="ARBA" id="ARBA00022692"/>
    </source>
</evidence>
<comment type="function">
    <text evidence="11">Channel that opens in response to stretch forces in the membrane lipid bilayer. May participate in the regulation of osmotic pressure changes within the cell.</text>
</comment>
<dbReference type="PROSITE" id="PS01327">
    <property type="entry name" value="MSCL"/>
    <property type="match status" value="1"/>
</dbReference>
<dbReference type="PRINTS" id="PR01264">
    <property type="entry name" value="MECHCHANNEL"/>
</dbReference>
<dbReference type="NCBIfam" id="NF001843">
    <property type="entry name" value="PRK00567.1-4"/>
    <property type="match status" value="1"/>
</dbReference>
<name>A0A7Y9VXC4_9PSED</name>
<evidence type="ECO:0000256" key="5">
    <source>
        <dbReference type="ARBA" id="ARBA00022475"/>
    </source>
</evidence>
<dbReference type="InterPro" id="IPR001185">
    <property type="entry name" value="MS_channel"/>
</dbReference>
<feature type="transmembrane region" description="Helical" evidence="11">
    <location>
        <begin position="33"/>
        <end position="54"/>
    </location>
</feature>
<dbReference type="InterPro" id="IPR037673">
    <property type="entry name" value="MSC/AndL"/>
</dbReference>
<comment type="caution">
    <text evidence="12">The sequence shown here is derived from an EMBL/GenBank/DDBJ whole genome shotgun (WGS) entry which is preliminary data.</text>
</comment>
<gene>
    <name evidence="11" type="primary">mscL</name>
    <name evidence="12" type="ORF">GGI52_002851</name>
</gene>
<comment type="subcellular location">
    <subcellularLocation>
        <location evidence="11">Cell inner membrane</location>
        <topology evidence="11">Multi-pass membrane protein</topology>
    </subcellularLocation>
    <subcellularLocation>
        <location evidence="1">Cell membrane</location>
        <topology evidence="1">Multi-pass membrane protein</topology>
    </subcellularLocation>
</comment>
<evidence type="ECO:0000256" key="2">
    <source>
        <dbReference type="ARBA" id="ARBA00007254"/>
    </source>
</evidence>
<dbReference type="SUPFAM" id="SSF81330">
    <property type="entry name" value="Gated mechanosensitive channel"/>
    <property type="match status" value="1"/>
</dbReference>
<keyword evidence="6 11" id="KW-0812">Transmembrane</keyword>
<keyword evidence="8 11" id="KW-0406">Ion transport</keyword>
<evidence type="ECO:0000256" key="3">
    <source>
        <dbReference type="ARBA" id="ARBA00011255"/>
    </source>
</evidence>
<evidence type="ECO:0000313" key="13">
    <source>
        <dbReference type="Proteomes" id="UP000553035"/>
    </source>
</evidence>
<feature type="transmembrane region" description="Helical" evidence="11">
    <location>
        <begin position="95"/>
        <end position="113"/>
    </location>
</feature>
<dbReference type="InterPro" id="IPR019823">
    <property type="entry name" value="Mechanosensitive_channel_CS"/>
</dbReference>
<keyword evidence="4 11" id="KW-0813">Transport</keyword>
<organism evidence="12 13">
    <name type="scientific">Pseudomonas moraviensis</name>
    <dbReference type="NCBI Taxonomy" id="321662"/>
    <lineage>
        <taxon>Bacteria</taxon>
        <taxon>Pseudomonadati</taxon>
        <taxon>Pseudomonadota</taxon>
        <taxon>Gammaproteobacteria</taxon>
        <taxon>Pseudomonadales</taxon>
        <taxon>Pseudomonadaceae</taxon>
        <taxon>Pseudomonas</taxon>
    </lineage>
</organism>
<protein>
    <recommendedName>
        <fullName evidence="11">Large-conductance mechanosensitive channel</fullName>
    </recommendedName>
</protein>
<keyword evidence="5 11" id="KW-1003">Cell membrane</keyword>
<dbReference type="EMBL" id="JACCAT010000001">
    <property type="protein sequence ID" value="NYH09808.1"/>
    <property type="molecule type" value="Genomic_DNA"/>
</dbReference>
<keyword evidence="10 11" id="KW-0407">Ion channel</keyword>
<dbReference type="FunFam" id="1.10.1200.120:FF:000001">
    <property type="entry name" value="Large-conductance mechanosensitive channel"/>
    <property type="match status" value="1"/>
</dbReference>
<evidence type="ECO:0000256" key="7">
    <source>
        <dbReference type="ARBA" id="ARBA00022989"/>
    </source>
</evidence>
<keyword evidence="9 11" id="KW-0472">Membrane</keyword>
<dbReference type="Pfam" id="PF01741">
    <property type="entry name" value="MscL"/>
    <property type="match status" value="1"/>
</dbReference>
<dbReference type="NCBIfam" id="TIGR00220">
    <property type="entry name" value="mscL"/>
    <property type="match status" value="1"/>
</dbReference>
<proteinExistence type="inferred from homology"/>
<dbReference type="HAMAP" id="MF_00115">
    <property type="entry name" value="MscL"/>
    <property type="match status" value="1"/>
</dbReference>
<evidence type="ECO:0000256" key="1">
    <source>
        <dbReference type="ARBA" id="ARBA00004651"/>
    </source>
</evidence>
<evidence type="ECO:0000256" key="8">
    <source>
        <dbReference type="ARBA" id="ARBA00023065"/>
    </source>
</evidence>
<reference evidence="12 13" key="1">
    <citation type="submission" date="2020-07" db="EMBL/GenBank/DDBJ databases">
        <title>Exploring microbial biodiversity for novel pathways involved in the catabolism of aromatic compounds derived from lignin.</title>
        <authorList>
            <person name="Elkins J."/>
        </authorList>
    </citation>
    <scope>NUCLEOTIDE SEQUENCE [LARGE SCALE GENOMIC DNA]</scope>
    <source>
        <strain evidence="12 13">VanB</strain>
    </source>
</reference>